<organism evidence="1 2">
    <name type="scientific">Xanthomonas phage XAJ2</name>
    <dbReference type="NCBI Taxonomy" id="1775249"/>
    <lineage>
        <taxon>Viruses</taxon>
        <taxon>Duplodnaviria</taxon>
        <taxon>Heunggongvirae</taxon>
        <taxon>Uroviricota</taxon>
        <taxon>Caudoviricetes</taxon>
        <taxon>Caudoviricetes incertae sedis</taxon>
        <taxon>Xajduovirus</taxon>
        <taxon>Xajduovirus XAJ2</taxon>
    </lineage>
</organism>
<evidence type="ECO:0000313" key="2">
    <source>
        <dbReference type="Proteomes" id="UP000225190"/>
    </source>
</evidence>
<sequence>MTQAPFDYIAEANVTASNNYHGSSILQNDALLIIRNAVNALNELDRLKKAVYYGRNLESFATEAVGLSISSWPVLIDSSAPNRGELIMHSIIGSATEAGEKLELLLKTVANHEAFDEINFVEEIGDGQWYDAIGLGVLGRTFDEAQKLNILKLRKRFPNKFSEYDANNRDLFAERKILEEAPDLPPVEFDSKLSTDVRQVLIRVVPGDDGMGHEVYAKNVEDVEKEFSRLSQRIAELEK</sequence>
<reference evidence="1 2" key="1">
    <citation type="submission" date="2015-11" db="EMBL/GenBank/DDBJ databases">
        <title>Bacteriophages of Xanthomonas arboricola pv. juglandis: Characterization of two phages.</title>
        <authorList>
            <person name="Domotor D."/>
            <person name="Frank T."/>
            <person name="Rakhely G."/>
            <person name="Doffkay Z."/>
            <person name="Schneider G."/>
            <person name="Kovacs T."/>
        </authorList>
    </citation>
    <scope>NUCLEOTIDE SEQUENCE [LARGE SCALE GENOMIC DNA]</scope>
</reference>
<dbReference type="EMBL" id="KU197014">
    <property type="protein sequence ID" value="AMW36153.1"/>
    <property type="molecule type" value="Genomic_DNA"/>
</dbReference>
<dbReference type="Proteomes" id="UP000225190">
    <property type="component" value="Segment"/>
</dbReference>
<name>A0A1I9L2G6_9CAUD</name>
<protein>
    <submittedName>
        <fullName evidence="1">MazG</fullName>
    </submittedName>
</protein>
<accession>A0A1I9L2G6</accession>
<keyword evidence="2" id="KW-1185">Reference proteome</keyword>
<proteinExistence type="predicted"/>
<evidence type="ECO:0000313" key="1">
    <source>
        <dbReference type="EMBL" id="AMW36153.1"/>
    </source>
</evidence>